<sequence>MQSGSASALFHSHLLLTSGSAFLLNTLLLRINGAGFFHAPLVRCQPRQAKKHRLVTIRRGRLPCLTDSRLQELLRPVSGDPQPPL</sequence>
<dbReference type="EMBL" id="JAPTSV010000013">
    <property type="protein sequence ID" value="KAJ1521785.1"/>
    <property type="molecule type" value="Genomic_DNA"/>
</dbReference>
<protein>
    <recommendedName>
        <fullName evidence="3">Secreted protein</fullName>
    </recommendedName>
</protein>
<dbReference type="AlphaFoldDB" id="A0AAV7X782"/>
<evidence type="ECO:0000313" key="2">
    <source>
        <dbReference type="Proteomes" id="UP001075354"/>
    </source>
</evidence>
<name>A0AAV7X782_9NEOP</name>
<evidence type="ECO:0000313" key="1">
    <source>
        <dbReference type="EMBL" id="KAJ1521785.1"/>
    </source>
</evidence>
<dbReference type="Proteomes" id="UP001075354">
    <property type="component" value="Chromosome 13"/>
</dbReference>
<reference evidence="1" key="1">
    <citation type="submission" date="2022-12" db="EMBL/GenBank/DDBJ databases">
        <title>Chromosome-level genome assembly of the bean flower thrips Megalurothrips usitatus.</title>
        <authorList>
            <person name="Ma L."/>
            <person name="Liu Q."/>
            <person name="Li H."/>
            <person name="Cai W."/>
        </authorList>
    </citation>
    <scope>NUCLEOTIDE SEQUENCE</scope>
    <source>
        <strain evidence="1">Cailab_2022a</strain>
    </source>
</reference>
<gene>
    <name evidence="1" type="ORF">ONE63_003420</name>
</gene>
<keyword evidence="2" id="KW-1185">Reference proteome</keyword>
<proteinExistence type="predicted"/>
<comment type="caution">
    <text evidence="1">The sequence shown here is derived from an EMBL/GenBank/DDBJ whole genome shotgun (WGS) entry which is preliminary data.</text>
</comment>
<evidence type="ECO:0008006" key="3">
    <source>
        <dbReference type="Google" id="ProtNLM"/>
    </source>
</evidence>
<accession>A0AAV7X782</accession>
<organism evidence="1 2">
    <name type="scientific">Megalurothrips usitatus</name>
    <name type="common">bean blossom thrips</name>
    <dbReference type="NCBI Taxonomy" id="439358"/>
    <lineage>
        <taxon>Eukaryota</taxon>
        <taxon>Metazoa</taxon>
        <taxon>Ecdysozoa</taxon>
        <taxon>Arthropoda</taxon>
        <taxon>Hexapoda</taxon>
        <taxon>Insecta</taxon>
        <taxon>Pterygota</taxon>
        <taxon>Neoptera</taxon>
        <taxon>Paraneoptera</taxon>
        <taxon>Thysanoptera</taxon>
        <taxon>Terebrantia</taxon>
        <taxon>Thripoidea</taxon>
        <taxon>Thripidae</taxon>
        <taxon>Megalurothrips</taxon>
    </lineage>
</organism>